<evidence type="ECO:0000256" key="1">
    <source>
        <dbReference type="ARBA" id="ARBA00022837"/>
    </source>
</evidence>
<gene>
    <name evidence="3" type="ORF">SteCoe_148</name>
</gene>
<dbReference type="GO" id="GO:0005509">
    <property type="term" value="F:calcium ion binding"/>
    <property type="evidence" value="ECO:0007669"/>
    <property type="project" value="InterPro"/>
</dbReference>
<dbReference type="EMBL" id="MPUH01000002">
    <property type="protein sequence ID" value="OMJ96190.1"/>
    <property type="molecule type" value="Genomic_DNA"/>
</dbReference>
<evidence type="ECO:0000259" key="2">
    <source>
        <dbReference type="PROSITE" id="PS50222"/>
    </source>
</evidence>
<dbReference type="SUPFAM" id="SSF47473">
    <property type="entry name" value="EF-hand"/>
    <property type="match status" value="1"/>
</dbReference>
<proteinExistence type="predicted"/>
<sequence>MMDPSNSFHSGLQRIQRRSRVQKIEQYNTRNWMRVHGKLTELGRKQRHDLKSLFRQLDSDNTGVVSIEELYESLLSLGLVQNKQEVEQLVMYASSKQAGVLKFEEFVKLFDSSQQTMTKQNGRLEKLIGSVAGKMRRLTKNELPLCISVGNQRRALMMQAYMSESPIERDKGLKVITKFATEVHSPHAPSKNERISNRHKSEYNDMRTERSSKCSSVPKGLKKIEDFYTNYLPPANLKGSNFTKSTRLKFLKYLNDVDM</sequence>
<accession>A0A1R2D4Q7</accession>
<dbReference type="PROSITE" id="PS50222">
    <property type="entry name" value="EF_HAND_2"/>
    <property type="match status" value="1"/>
</dbReference>
<comment type="caution">
    <text evidence="3">The sequence shown here is derived from an EMBL/GenBank/DDBJ whole genome shotgun (WGS) entry which is preliminary data.</text>
</comment>
<dbReference type="AlphaFoldDB" id="A0A1R2D4Q7"/>
<organism evidence="3 4">
    <name type="scientific">Stentor coeruleus</name>
    <dbReference type="NCBI Taxonomy" id="5963"/>
    <lineage>
        <taxon>Eukaryota</taxon>
        <taxon>Sar</taxon>
        <taxon>Alveolata</taxon>
        <taxon>Ciliophora</taxon>
        <taxon>Postciliodesmatophora</taxon>
        <taxon>Heterotrichea</taxon>
        <taxon>Heterotrichida</taxon>
        <taxon>Stentoridae</taxon>
        <taxon>Stentor</taxon>
    </lineage>
</organism>
<dbReference type="InterPro" id="IPR018247">
    <property type="entry name" value="EF_Hand_1_Ca_BS"/>
</dbReference>
<dbReference type="PROSITE" id="PS00018">
    <property type="entry name" value="EF_HAND_1"/>
    <property type="match status" value="1"/>
</dbReference>
<dbReference type="Proteomes" id="UP000187209">
    <property type="component" value="Unassembled WGS sequence"/>
</dbReference>
<dbReference type="Pfam" id="PF13499">
    <property type="entry name" value="EF-hand_7"/>
    <property type="match status" value="1"/>
</dbReference>
<keyword evidence="4" id="KW-1185">Reference proteome</keyword>
<dbReference type="InterPro" id="IPR002048">
    <property type="entry name" value="EF_hand_dom"/>
</dbReference>
<reference evidence="3 4" key="1">
    <citation type="submission" date="2016-11" db="EMBL/GenBank/DDBJ databases">
        <title>The macronuclear genome of Stentor coeruleus: a giant cell with tiny introns.</title>
        <authorList>
            <person name="Slabodnick M."/>
            <person name="Ruby J.G."/>
            <person name="Reiff S.B."/>
            <person name="Swart E.C."/>
            <person name="Gosai S."/>
            <person name="Prabakaran S."/>
            <person name="Witkowska E."/>
            <person name="Larue G.E."/>
            <person name="Fisher S."/>
            <person name="Freeman R.M."/>
            <person name="Gunawardena J."/>
            <person name="Chu W."/>
            <person name="Stover N.A."/>
            <person name="Gregory B.D."/>
            <person name="Nowacki M."/>
            <person name="Derisi J."/>
            <person name="Roy S.W."/>
            <person name="Marshall W.F."/>
            <person name="Sood P."/>
        </authorList>
    </citation>
    <scope>NUCLEOTIDE SEQUENCE [LARGE SCALE GENOMIC DNA]</scope>
    <source>
        <strain evidence="3">WM001</strain>
    </source>
</reference>
<protein>
    <recommendedName>
        <fullName evidence="2">EF-hand domain-containing protein</fullName>
    </recommendedName>
</protein>
<name>A0A1R2D4Q7_9CILI</name>
<feature type="domain" description="EF-hand" evidence="2">
    <location>
        <begin position="45"/>
        <end position="80"/>
    </location>
</feature>
<dbReference type="Gene3D" id="1.10.238.10">
    <property type="entry name" value="EF-hand"/>
    <property type="match status" value="1"/>
</dbReference>
<evidence type="ECO:0000313" key="4">
    <source>
        <dbReference type="Proteomes" id="UP000187209"/>
    </source>
</evidence>
<dbReference type="InterPro" id="IPR011992">
    <property type="entry name" value="EF-hand-dom_pair"/>
</dbReference>
<keyword evidence="1" id="KW-0106">Calcium</keyword>
<evidence type="ECO:0000313" key="3">
    <source>
        <dbReference type="EMBL" id="OMJ96190.1"/>
    </source>
</evidence>